<keyword evidence="3" id="KW-1185">Reference proteome</keyword>
<gene>
    <name evidence="2" type="ORF">GZ78_01805</name>
</gene>
<protein>
    <submittedName>
        <fullName evidence="2">Uncharacterized protein</fullName>
    </submittedName>
</protein>
<dbReference type="AlphaFoldDB" id="A0A081NK62"/>
<dbReference type="Proteomes" id="UP000028073">
    <property type="component" value="Unassembled WGS sequence"/>
</dbReference>
<dbReference type="STRING" id="1137799.GZ78_01805"/>
<feature type="region of interest" description="Disordered" evidence="1">
    <location>
        <begin position="105"/>
        <end position="124"/>
    </location>
</feature>
<reference evidence="2 3" key="1">
    <citation type="submission" date="2014-06" db="EMBL/GenBank/DDBJ databases">
        <title>Whole Genome Sequences of Three Symbiotic Endozoicomonas Bacteria.</title>
        <authorList>
            <person name="Neave M.J."/>
            <person name="Apprill A."/>
            <person name="Voolstra C.R."/>
        </authorList>
    </citation>
    <scope>NUCLEOTIDE SEQUENCE [LARGE SCALE GENOMIC DNA]</scope>
    <source>
        <strain evidence="2 3">DSM 25634</strain>
    </source>
</reference>
<evidence type="ECO:0000313" key="2">
    <source>
        <dbReference type="EMBL" id="KEQ18835.1"/>
    </source>
</evidence>
<dbReference type="EMBL" id="JOKH01000001">
    <property type="protein sequence ID" value="KEQ18835.1"/>
    <property type="molecule type" value="Genomic_DNA"/>
</dbReference>
<comment type="caution">
    <text evidence="2">The sequence shown here is derived from an EMBL/GenBank/DDBJ whole genome shotgun (WGS) entry which is preliminary data.</text>
</comment>
<sequence length="124" mass="14079">MLTISLIKTARKNRQNPLWFCLQAVVYLWVIQYSVSHTHDVHKDFSAKASSFFSELSLNDHAEHWHSDQHHSAACQLTSQAPPSLNFFASEHAFCSPYNGVQHIRSSTSETPTKRLTRAPPAFV</sequence>
<evidence type="ECO:0000256" key="1">
    <source>
        <dbReference type="SAM" id="MobiDB-lite"/>
    </source>
</evidence>
<evidence type="ECO:0000313" key="3">
    <source>
        <dbReference type="Proteomes" id="UP000028073"/>
    </source>
</evidence>
<proteinExistence type="predicted"/>
<organism evidence="2 3">
    <name type="scientific">Endozoicomonas numazuensis</name>
    <dbReference type="NCBI Taxonomy" id="1137799"/>
    <lineage>
        <taxon>Bacteria</taxon>
        <taxon>Pseudomonadati</taxon>
        <taxon>Pseudomonadota</taxon>
        <taxon>Gammaproteobacteria</taxon>
        <taxon>Oceanospirillales</taxon>
        <taxon>Endozoicomonadaceae</taxon>
        <taxon>Endozoicomonas</taxon>
    </lineage>
</organism>
<name>A0A081NK62_9GAMM</name>
<dbReference type="OrthoDB" id="6196791at2"/>
<accession>A0A081NK62</accession>